<protein>
    <submittedName>
        <fullName evidence="4">WD40 repeat-like protein</fullName>
    </submittedName>
</protein>
<dbReference type="STRING" id="1340429.A0A2G4T5P0"/>
<dbReference type="SMART" id="SM00320">
    <property type="entry name" value="WD40"/>
    <property type="match status" value="4"/>
</dbReference>
<dbReference type="Pfam" id="PF00400">
    <property type="entry name" value="WD40"/>
    <property type="match status" value="1"/>
</dbReference>
<dbReference type="SUPFAM" id="SSF50978">
    <property type="entry name" value="WD40 repeat-like"/>
    <property type="match status" value="1"/>
</dbReference>
<gene>
    <name evidence="4" type="ORF">RHIMIDRAFT_198215</name>
</gene>
<reference evidence="4 5" key="1">
    <citation type="journal article" date="2016" name="Proc. Natl. Acad. Sci. U.S.A.">
        <title>Lipid metabolic changes in an early divergent fungus govern the establishment of a mutualistic symbiosis with endobacteria.</title>
        <authorList>
            <person name="Lastovetsky O.A."/>
            <person name="Gaspar M.L."/>
            <person name="Mondo S.J."/>
            <person name="LaButti K.M."/>
            <person name="Sandor L."/>
            <person name="Grigoriev I.V."/>
            <person name="Henry S.A."/>
            <person name="Pawlowska T.E."/>
        </authorList>
    </citation>
    <scope>NUCLEOTIDE SEQUENCE [LARGE SCALE GENOMIC DNA]</scope>
    <source>
        <strain evidence="4 5">ATCC 52813</strain>
    </source>
</reference>
<dbReference type="PROSITE" id="PS00678">
    <property type="entry name" value="WD_REPEATS_1"/>
    <property type="match status" value="1"/>
</dbReference>
<dbReference type="GeneID" id="35437254"/>
<evidence type="ECO:0000256" key="1">
    <source>
        <dbReference type="ARBA" id="ARBA00022574"/>
    </source>
</evidence>
<keyword evidence="5" id="KW-1185">Reference proteome</keyword>
<accession>A0A2G4T5P0</accession>
<organism evidence="4 5">
    <name type="scientific">Rhizopus microsporus ATCC 52813</name>
    <dbReference type="NCBI Taxonomy" id="1340429"/>
    <lineage>
        <taxon>Eukaryota</taxon>
        <taxon>Fungi</taxon>
        <taxon>Fungi incertae sedis</taxon>
        <taxon>Mucoromycota</taxon>
        <taxon>Mucoromycotina</taxon>
        <taxon>Mucoromycetes</taxon>
        <taxon>Mucorales</taxon>
        <taxon>Mucorineae</taxon>
        <taxon>Rhizopodaceae</taxon>
        <taxon>Rhizopus</taxon>
    </lineage>
</organism>
<evidence type="ECO:0000313" key="4">
    <source>
        <dbReference type="EMBL" id="PHZ16321.1"/>
    </source>
</evidence>
<proteinExistence type="predicted"/>
<evidence type="ECO:0000313" key="5">
    <source>
        <dbReference type="Proteomes" id="UP000242254"/>
    </source>
</evidence>
<dbReference type="AlphaFoldDB" id="A0A2G4T5P0"/>
<dbReference type="PROSITE" id="PS50082">
    <property type="entry name" value="WD_REPEATS_2"/>
    <property type="match status" value="1"/>
</dbReference>
<keyword evidence="2" id="KW-0677">Repeat</keyword>
<evidence type="ECO:0000256" key="2">
    <source>
        <dbReference type="ARBA" id="ARBA00022737"/>
    </source>
</evidence>
<dbReference type="EMBL" id="KZ303843">
    <property type="protein sequence ID" value="PHZ16321.1"/>
    <property type="molecule type" value="Genomic_DNA"/>
</dbReference>
<keyword evidence="1 3" id="KW-0853">WD repeat</keyword>
<dbReference type="InterPro" id="IPR036322">
    <property type="entry name" value="WD40_repeat_dom_sf"/>
</dbReference>
<dbReference type="Gene3D" id="2.130.10.10">
    <property type="entry name" value="YVTN repeat-like/Quinoprotein amine dehydrogenase"/>
    <property type="match status" value="1"/>
</dbReference>
<dbReference type="InterPro" id="IPR015943">
    <property type="entry name" value="WD40/YVTN_repeat-like_dom_sf"/>
</dbReference>
<dbReference type="RefSeq" id="XP_023470029.1">
    <property type="nucleotide sequence ID" value="XM_023606264.1"/>
</dbReference>
<dbReference type="InterPro" id="IPR001680">
    <property type="entry name" value="WD40_rpt"/>
</dbReference>
<dbReference type="PANTHER" id="PTHR10971">
    <property type="entry name" value="MRNA EXPORT FACTOR AND BUB3"/>
    <property type="match status" value="1"/>
</dbReference>
<dbReference type="Proteomes" id="UP000242254">
    <property type="component" value="Unassembled WGS sequence"/>
</dbReference>
<feature type="repeat" description="WD" evidence="3">
    <location>
        <begin position="98"/>
        <end position="140"/>
    </location>
</feature>
<name>A0A2G4T5P0_RHIZD</name>
<evidence type="ECO:0000256" key="3">
    <source>
        <dbReference type="PROSITE-ProRule" id="PRU00221"/>
    </source>
</evidence>
<dbReference type="InterPro" id="IPR019775">
    <property type="entry name" value="WD40_repeat_CS"/>
</dbReference>
<dbReference type="PROSITE" id="PS50294">
    <property type="entry name" value="WD_REPEATS_REGION"/>
    <property type="match status" value="1"/>
</dbReference>
<sequence>MKGERLISKELSFTPYDVKWFPLSSRLCVVGATKKGTGQIAVHGLAGKHVELKVEAETNSVVRCAAITGQARHVTTGDFEGQIQTWDPQKLDVPLTSIKGHESIVNCMSSLNQTISEIATGSRDGCVKVWDTRQPEKAVLTIKSNSKRDIWAVAFGKDINSKVLAVGYEDGLVQLFDVNGSQYLWNTQLKDGVCSIDFLNDKLLVSTLNGAYKINIESGKIEQVQATKDTTLWCIRHIPNTEHFTIADGNGKLSTYKDTNLDNILSISKHPVISLDWNKDKKGLFACCAFDKTINIGIIQ</sequence>